<proteinExistence type="predicted"/>
<dbReference type="Proteomes" id="UP001443914">
    <property type="component" value="Unassembled WGS sequence"/>
</dbReference>
<organism evidence="3 4">
    <name type="scientific">Saponaria officinalis</name>
    <name type="common">Common soapwort</name>
    <name type="synonym">Lychnis saponaria</name>
    <dbReference type="NCBI Taxonomy" id="3572"/>
    <lineage>
        <taxon>Eukaryota</taxon>
        <taxon>Viridiplantae</taxon>
        <taxon>Streptophyta</taxon>
        <taxon>Embryophyta</taxon>
        <taxon>Tracheophyta</taxon>
        <taxon>Spermatophyta</taxon>
        <taxon>Magnoliopsida</taxon>
        <taxon>eudicotyledons</taxon>
        <taxon>Gunneridae</taxon>
        <taxon>Pentapetalae</taxon>
        <taxon>Caryophyllales</taxon>
        <taxon>Caryophyllaceae</taxon>
        <taxon>Caryophylleae</taxon>
        <taxon>Saponaria</taxon>
    </lineage>
</organism>
<feature type="transmembrane region" description="Helical" evidence="2">
    <location>
        <begin position="33"/>
        <end position="53"/>
    </location>
</feature>
<keyword evidence="2" id="KW-0472">Membrane</keyword>
<dbReference type="AlphaFoldDB" id="A0AAW1ILP0"/>
<evidence type="ECO:0000313" key="3">
    <source>
        <dbReference type="EMBL" id="KAK9690245.1"/>
    </source>
</evidence>
<keyword evidence="2" id="KW-1133">Transmembrane helix</keyword>
<feature type="compositionally biased region" description="Basic and acidic residues" evidence="1">
    <location>
        <begin position="118"/>
        <end position="139"/>
    </location>
</feature>
<evidence type="ECO:0000256" key="2">
    <source>
        <dbReference type="SAM" id="Phobius"/>
    </source>
</evidence>
<protein>
    <submittedName>
        <fullName evidence="3">Uncharacterized protein</fullName>
    </submittedName>
</protein>
<accession>A0AAW1ILP0</accession>
<sequence length="158" mass="17180">MSPKSLKYLFHVDCDSNQEEPSNSYRVLLKYKIARLVAILVTGAVGVFSQIVVKNISALSPESNLFFLLKSFESLSSPCLDENPWGIFPFMGLAAMAGALGTLMIDAFATGHYRQIHDVKPPRGGDQDTRGDHSDDVQLHTHGAHGHAHGAAPLVPRV</sequence>
<evidence type="ECO:0000313" key="4">
    <source>
        <dbReference type="Proteomes" id="UP001443914"/>
    </source>
</evidence>
<dbReference type="EMBL" id="JBDFQZ010000009">
    <property type="protein sequence ID" value="KAK9690245.1"/>
    <property type="molecule type" value="Genomic_DNA"/>
</dbReference>
<evidence type="ECO:0000256" key="1">
    <source>
        <dbReference type="SAM" id="MobiDB-lite"/>
    </source>
</evidence>
<keyword evidence="4" id="KW-1185">Reference proteome</keyword>
<feature type="transmembrane region" description="Helical" evidence="2">
    <location>
        <begin position="85"/>
        <end position="105"/>
    </location>
</feature>
<gene>
    <name evidence="3" type="ORF">RND81_09G115200</name>
</gene>
<feature type="region of interest" description="Disordered" evidence="1">
    <location>
        <begin position="118"/>
        <end position="158"/>
    </location>
</feature>
<keyword evidence="2" id="KW-0812">Transmembrane</keyword>
<reference evidence="3" key="1">
    <citation type="submission" date="2024-03" db="EMBL/GenBank/DDBJ databases">
        <title>WGS assembly of Saponaria officinalis var. Norfolk2.</title>
        <authorList>
            <person name="Jenkins J."/>
            <person name="Shu S."/>
            <person name="Grimwood J."/>
            <person name="Barry K."/>
            <person name="Goodstein D."/>
            <person name="Schmutz J."/>
            <person name="Leebens-Mack J."/>
            <person name="Osbourn A."/>
        </authorList>
    </citation>
    <scope>NUCLEOTIDE SEQUENCE [LARGE SCALE GENOMIC DNA]</scope>
    <source>
        <strain evidence="3">JIC</strain>
    </source>
</reference>
<comment type="caution">
    <text evidence="3">The sequence shown here is derived from an EMBL/GenBank/DDBJ whole genome shotgun (WGS) entry which is preliminary data.</text>
</comment>
<name>A0AAW1ILP0_SAPOF</name>